<organism evidence="2 3">
    <name type="scientific">Mus musculus</name>
    <name type="common">Mouse</name>
    <dbReference type="NCBI Taxonomy" id="10090"/>
    <lineage>
        <taxon>Eukaryota</taxon>
        <taxon>Metazoa</taxon>
        <taxon>Chordata</taxon>
        <taxon>Craniata</taxon>
        <taxon>Vertebrata</taxon>
        <taxon>Euteleostomi</taxon>
        <taxon>Mammalia</taxon>
        <taxon>Eutheria</taxon>
        <taxon>Euarchontoglires</taxon>
        <taxon>Glires</taxon>
        <taxon>Rodentia</taxon>
        <taxon>Myomorpha</taxon>
        <taxon>Muroidea</taxon>
        <taxon>Muridae</taxon>
        <taxon>Murinae</taxon>
        <taxon>Mus</taxon>
        <taxon>Mus</taxon>
    </lineage>
</organism>
<reference evidence="2 3" key="2">
    <citation type="journal article" date="2011" name="PLoS Biol.">
        <title>Modernizing reference genome assemblies.</title>
        <authorList>
            <person name="Church D.M."/>
            <person name="Schneider V.A."/>
            <person name="Graves T."/>
            <person name="Auger K."/>
            <person name="Cunningham F."/>
            <person name="Bouk N."/>
            <person name="Chen H.C."/>
            <person name="Agarwala R."/>
            <person name="McLaren W.M."/>
            <person name="Ritchie G.R."/>
            <person name="Albracht D."/>
            <person name="Kremitzki M."/>
            <person name="Rock S."/>
            <person name="Kotkiewicz H."/>
            <person name="Kremitzki C."/>
            <person name="Wollam A."/>
            <person name="Trani L."/>
            <person name="Fulton L."/>
            <person name="Fulton R."/>
            <person name="Matthews L."/>
            <person name="Whitehead S."/>
            <person name="Chow W."/>
            <person name="Torrance J."/>
            <person name="Dunn M."/>
            <person name="Harden G."/>
            <person name="Threadgold G."/>
            <person name="Wood J."/>
            <person name="Collins J."/>
            <person name="Heath P."/>
            <person name="Griffiths G."/>
            <person name="Pelan S."/>
            <person name="Grafham D."/>
            <person name="Eichler E.E."/>
            <person name="Weinstock G."/>
            <person name="Mardis E.R."/>
            <person name="Wilson R.K."/>
            <person name="Howe K."/>
            <person name="Flicek P."/>
            <person name="Hubbard T."/>
        </authorList>
    </citation>
    <scope>NUCLEOTIDE SEQUENCE [LARGE SCALE GENOMIC DNA]</scope>
    <source>
        <strain evidence="2 3">C57BL/6J</strain>
    </source>
</reference>
<feature type="region of interest" description="Disordered" evidence="1">
    <location>
        <begin position="1"/>
        <end position="139"/>
    </location>
</feature>
<reference evidence="2" key="4">
    <citation type="submission" date="2025-09" db="UniProtKB">
        <authorList>
            <consortium name="Ensembl"/>
        </authorList>
    </citation>
    <scope>IDENTIFICATION</scope>
    <source>
        <strain evidence="2">C57BL/6J</strain>
    </source>
</reference>
<keyword evidence="3" id="KW-1185">Reference proteome</keyword>
<gene>
    <name evidence="2" type="primary">Gm14891</name>
</gene>
<evidence type="ECO:0000313" key="2">
    <source>
        <dbReference type="Ensembl" id="ENSMUSP00000160224.1"/>
    </source>
</evidence>
<evidence type="ECO:0000313" key="3">
    <source>
        <dbReference type="Proteomes" id="UP000000589"/>
    </source>
</evidence>
<dbReference type="Ensembl" id="ENSMUST00000117378.3">
    <property type="protein sequence ID" value="ENSMUSP00000160224.1"/>
    <property type="gene ID" value="ENSMUSG00000081341.3"/>
</dbReference>
<dbReference type="Proteomes" id="UP000000589">
    <property type="component" value="Chromosome X"/>
</dbReference>
<reference evidence="2" key="3">
    <citation type="submission" date="2025-08" db="UniProtKB">
        <authorList>
            <consortium name="Ensembl"/>
        </authorList>
    </citation>
    <scope>IDENTIFICATION</scope>
    <source>
        <strain evidence="2">C57BL/6J</strain>
    </source>
</reference>
<reference evidence="2 3" key="1">
    <citation type="journal article" date="2009" name="PLoS Biol.">
        <title>Lineage-specific biology revealed by a finished genome assembly of the mouse.</title>
        <authorList>
            <consortium name="Mouse Genome Sequencing Consortium"/>
            <person name="Church D.M."/>
            <person name="Goodstadt L."/>
            <person name="Hillier L.W."/>
            <person name="Zody M.C."/>
            <person name="Goldstein S."/>
            <person name="She X."/>
            <person name="Bult C.J."/>
            <person name="Agarwala R."/>
            <person name="Cherry J.L."/>
            <person name="DiCuccio M."/>
            <person name="Hlavina W."/>
            <person name="Kapustin Y."/>
            <person name="Meric P."/>
            <person name="Maglott D."/>
            <person name="Birtle Z."/>
            <person name="Marques A.C."/>
            <person name="Graves T."/>
            <person name="Zhou S."/>
            <person name="Teague B."/>
            <person name="Potamousis K."/>
            <person name="Churas C."/>
            <person name="Place M."/>
            <person name="Herschleb J."/>
            <person name="Runnheim R."/>
            <person name="Forrest D."/>
            <person name="Amos-Landgraf J."/>
            <person name="Schwartz D.C."/>
            <person name="Cheng Z."/>
            <person name="Lindblad-Toh K."/>
            <person name="Eichler E.E."/>
            <person name="Ponting C.P."/>
        </authorList>
    </citation>
    <scope>NUCLEOTIDE SEQUENCE [LARGE SCALE GENOMIC DNA]</scope>
    <source>
        <strain evidence="2 3">C57BL/6J</strain>
    </source>
</reference>
<feature type="compositionally biased region" description="Polar residues" evidence="1">
    <location>
        <begin position="95"/>
        <end position="118"/>
    </location>
</feature>
<protein>
    <submittedName>
        <fullName evidence="2">Predicted gene 14891</fullName>
    </submittedName>
</protein>
<accession>A0ABJ3HP64</accession>
<dbReference type="GeneTree" id="ENSGT00490000044045"/>
<dbReference type="MGI" id="MGI:3802135">
    <property type="gene designation" value="Gm14891"/>
</dbReference>
<proteinExistence type="predicted"/>
<feature type="compositionally biased region" description="Basic and acidic residues" evidence="1">
    <location>
        <begin position="49"/>
        <end position="59"/>
    </location>
</feature>
<name>A0ABJ3HP64_MOUSE</name>
<evidence type="ECO:0000256" key="1">
    <source>
        <dbReference type="SAM" id="MobiDB-lite"/>
    </source>
</evidence>
<sequence length="168" mass="18772">MKTRSKAKLEATQDGTPERATLSCSQRPAGDAPNLCEPNVKGGLMSSRLSRDIPVRKTEVSTTAASWKRKPISRASMLPRGQLKPCQDLSAPGEDTSSTSASLVQRSPQKRQSQSLNSWLPMVLGKTRRRKRDPKNRAAAMERVRQWEIHLLQDLEEATQHQLTVEDE</sequence>